<dbReference type="GO" id="GO:0006508">
    <property type="term" value="P:proteolysis"/>
    <property type="evidence" value="ECO:0007669"/>
    <property type="project" value="InterPro"/>
</dbReference>
<dbReference type="Proteomes" id="UP000295301">
    <property type="component" value="Unassembled WGS sequence"/>
</dbReference>
<gene>
    <name evidence="1" type="ORF">E1832_16330</name>
</gene>
<dbReference type="Gene3D" id="3.20.20.140">
    <property type="entry name" value="Metal-dependent hydrolases"/>
    <property type="match status" value="1"/>
</dbReference>
<dbReference type="PANTHER" id="PTHR10443:SF12">
    <property type="entry name" value="DIPEPTIDASE"/>
    <property type="match status" value="1"/>
</dbReference>
<dbReference type="AlphaFoldDB" id="A0A4R5UX02"/>
<evidence type="ECO:0000313" key="2">
    <source>
        <dbReference type="Proteomes" id="UP000295301"/>
    </source>
</evidence>
<accession>A0A4R5UX02</accession>
<evidence type="ECO:0000313" key="1">
    <source>
        <dbReference type="EMBL" id="TDK43840.1"/>
    </source>
</evidence>
<dbReference type="PROSITE" id="PS51365">
    <property type="entry name" value="RENAL_DIPEPTIDASE_2"/>
    <property type="match status" value="1"/>
</dbReference>
<dbReference type="RefSeq" id="WP_133360838.1">
    <property type="nucleotide sequence ID" value="NZ_SMUV01000071.1"/>
</dbReference>
<comment type="caution">
    <text evidence="1">The sequence shown here is derived from an EMBL/GenBank/DDBJ whole genome shotgun (WGS) entry which is preliminary data.</text>
</comment>
<dbReference type="InterPro" id="IPR008257">
    <property type="entry name" value="Pept_M19"/>
</dbReference>
<dbReference type="Pfam" id="PF01244">
    <property type="entry name" value="Peptidase_M19"/>
    <property type="match status" value="1"/>
</dbReference>
<dbReference type="InterPro" id="IPR032466">
    <property type="entry name" value="Metal_Hydrolase"/>
</dbReference>
<protein>
    <submittedName>
        <fullName evidence="1">Membrane dipeptidase</fullName>
    </submittedName>
</protein>
<reference evidence="1 2" key="1">
    <citation type="submission" date="2019-03" db="EMBL/GenBank/DDBJ databases">
        <title>Ruegeria lutea sp. nov., a novel strain, isolated from marine sediment, the Masan Bay, South Korea.</title>
        <authorList>
            <person name="Kim J."/>
            <person name="Kim D.-Y."/>
            <person name="Lee S.-S."/>
        </authorList>
    </citation>
    <scope>NUCLEOTIDE SEQUENCE [LARGE SCALE GENOMIC DNA]</scope>
    <source>
        <strain evidence="1 2">318-1</strain>
    </source>
</reference>
<dbReference type="SUPFAM" id="SSF51556">
    <property type="entry name" value="Metallo-dependent hydrolases"/>
    <property type="match status" value="1"/>
</dbReference>
<dbReference type="GO" id="GO:0070573">
    <property type="term" value="F:metallodipeptidase activity"/>
    <property type="evidence" value="ECO:0007669"/>
    <property type="project" value="InterPro"/>
</dbReference>
<dbReference type="PANTHER" id="PTHR10443">
    <property type="entry name" value="MICROSOMAL DIPEPTIDASE"/>
    <property type="match status" value="1"/>
</dbReference>
<dbReference type="EMBL" id="SMUV01000071">
    <property type="protein sequence ID" value="TDK43840.1"/>
    <property type="molecule type" value="Genomic_DNA"/>
</dbReference>
<sequence>MTVEPLHQTALVWDQTFPATPTCGAWSTHLRALERMHASGYDAVSITVASDPNDTMEALRRIAQWRRFVAQNPNRYLLLTRAEHAEEARASGRLALGFHFQGTTPFGRDLGLVEAFYALGVRHALMAYNQKNHVGDGCHERTDAGLSRFGQDLVAEMQRVGMLVDVTHTGRRTAMDVFEVARAPVIFSHSNARALTDHERNIDDEMAQACAATGGVVGLNGIGIFLGEMAASTEALFTHLDYWVQLLGPRHVGIGLDSVSDIGALANSVEDQASKYPEGQGYDRTDVMKVSTPEQIPELSDRMLRAGYSEVDISLILGGNWLRLAREVWKDVPGC</sequence>
<proteinExistence type="predicted"/>
<dbReference type="OrthoDB" id="9804920at2"/>
<name>A0A4R5UX02_9RHOB</name>
<keyword evidence="2" id="KW-1185">Reference proteome</keyword>
<organism evidence="1 2">
    <name type="scientific">Antarcticimicrobium luteum</name>
    <dbReference type="NCBI Taxonomy" id="2547397"/>
    <lineage>
        <taxon>Bacteria</taxon>
        <taxon>Pseudomonadati</taxon>
        <taxon>Pseudomonadota</taxon>
        <taxon>Alphaproteobacteria</taxon>
        <taxon>Rhodobacterales</taxon>
        <taxon>Paracoccaceae</taxon>
        <taxon>Antarcticimicrobium</taxon>
    </lineage>
</organism>